<gene>
    <name evidence="1" type="ORF">MCOR_43574</name>
</gene>
<accession>A0A6J8DP56</accession>
<evidence type="ECO:0000313" key="1">
    <source>
        <dbReference type="EMBL" id="CAC5410383.1"/>
    </source>
</evidence>
<evidence type="ECO:0000313" key="2">
    <source>
        <dbReference type="Proteomes" id="UP000507470"/>
    </source>
</evidence>
<dbReference type="GO" id="GO:0050660">
    <property type="term" value="F:flavin adenine dinucleotide binding"/>
    <property type="evidence" value="ECO:0007669"/>
    <property type="project" value="InterPro"/>
</dbReference>
<name>A0A6J8DP56_MYTCO</name>
<dbReference type="OrthoDB" id="610608at2759"/>
<reference evidence="1 2" key="1">
    <citation type="submission" date="2020-06" db="EMBL/GenBank/DDBJ databases">
        <authorList>
            <person name="Li R."/>
            <person name="Bekaert M."/>
        </authorList>
    </citation>
    <scope>NUCLEOTIDE SEQUENCE [LARGE SCALE GENOMIC DNA]</scope>
    <source>
        <strain evidence="2">wild</strain>
    </source>
</reference>
<dbReference type="Gene3D" id="3.30.43.10">
    <property type="entry name" value="Uridine Diphospho-n-acetylenolpyruvylglucosamine Reductase, domain 2"/>
    <property type="match status" value="1"/>
</dbReference>
<dbReference type="InterPro" id="IPR016167">
    <property type="entry name" value="FAD-bd_PCMH_sub1"/>
</dbReference>
<sequence>MNSKKMTTLEIVELPGTMLSRWTKLQEARCRLCQDEKGPRVDIRQFVNWDKTIIIDHLFYVKPKTVWEVQRVVKAAAMTGIHIRATGGGYTRSPLYPDEGQISIDVRELERHDGPRMELHKSNSERPYYTVTVVTGVLEYDLNDLCQCHSWWNGSLIYTWFILECSNVEWLCGGNALNKRSLDIFQKKNTQNL</sequence>
<proteinExistence type="predicted"/>
<organism evidence="1 2">
    <name type="scientific">Mytilus coruscus</name>
    <name type="common">Sea mussel</name>
    <dbReference type="NCBI Taxonomy" id="42192"/>
    <lineage>
        <taxon>Eukaryota</taxon>
        <taxon>Metazoa</taxon>
        <taxon>Spiralia</taxon>
        <taxon>Lophotrochozoa</taxon>
        <taxon>Mollusca</taxon>
        <taxon>Bivalvia</taxon>
        <taxon>Autobranchia</taxon>
        <taxon>Pteriomorphia</taxon>
        <taxon>Mytilida</taxon>
        <taxon>Mytiloidea</taxon>
        <taxon>Mytilidae</taxon>
        <taxon>Mytilinae</taxon>
        <taxon>Mytilus</taxon>
    </lineage>
</organism>
<dbReference type="InterPro" id="IPR036318">
    <property type="entry name" value="FAD-bd_PCMH-like_sf"/>
</dbReference>
<keyword evidence="2" id="KW-1185">Reference proteome</keyword>
<dbReference type="Proteomes" id="UP000507470">
    <property type="component" value="Unassembled WGS sequence"/>
</dbReference>
<dbReference type="EMBL" id="CACVKT020007769">
    <property type="protein sequence ID" value="CAC5410383.1"/>
    <property type="molecule type" value="Genomic_DNA"/>
</dbReference>
<protein>
    <recommendedName>
        <fullName evidence="3">FAD-binding PCMH-type domain-containing protein</fullName>
    </recommendedName>
</protein>
<dbReference type="AlphaFoldDB" id="A0A6J8DP56"/>
<evidence type="ECO:0008006" key="3">
    <source>
        <dbReference type="Google" id="ProtNLM"/>
    </source>
</evidence>
<dbReference type="SUPFAM" id="SSF56176">
    <property type="entry name" value="FAD-binding/transporter-associated domain-like"/>
    <property type="match status" value="1"/>
</dbReference>